<dbReference type="Proteomes" id="UP000184092">
    <property type="component" value="Unassembled WGS sequence"/>
</dbReference>
<dbReference type="EMBL" id="FRCL01000023">
    <property type="protein sequence ID" value="SHN21218.1"/>
    <property type="molecule type" value="Genomic_DNA"/>
</dbReference>
<feature type="domain" description="RNA polymerase sigma-70 region 2" evidence="5">
    <location>
        <begin position="11"/>
        <end position="73"/>
    </location>
</feature>
<dbReference type="NCBIfam" id="TIGR02937">
    <property type="entry name" value="sigma70-ECF"/>
    <property type="match status" value="1"/>
</dbReference>
<name>A0A1M7PUP7_9FLAO</name>
<organism evidence="7 8">
    <name type="scientific">Flavobacterium xinjiangense</name>
    <dbReference type="NCBI Taxonomy" id="178356"/>
    <lineage>
        <taxon>Bacteria</taxon>
        <taxon>Pseudomonadati</taxon>
        <taxon>Bacteroidota</taxon>
        <taxon>Flavobacteriia</taxon>
        <taxon>Flavobacteriales</taxon>
        <taxon>Flavobacteriaceae</taxon>
        <taxon>Flavobacterium</taxon>
    </lineage>
</organism>
<evidence type="ECO:0000256" key="1">
    <source>
        <dbReference type="ARBA" id="ARBA00010641"/>
    </source>
</evidence>
<evidence type="ECO:0000256" key="2">
    <source>
        <dbReference type="ARBA" id="ARBA00023015"/>
    </source>
</evidence>
<dbReference type="Gene3D" id="1.10.1740.10">
    <property type="match status" value="1"/>
</dbReference>
<dbReference type="Pfam" id="PF08281">
    <property type="entry name" value="Sigma70_r4_2"/>
    <property type="match status" value="1"/>
</dbReference>
<dbReference type="RefSeq" id="WP_073211811.1">
    <property type="nucleotide sequence ID" value="NZ_FRCL01000023.1"/>
</dbReference>
<dbReference type="SUPFAM" id="SSF88946">
    <property type="entry name" value="Sigma2 domain of RNA polymerase sigma factors"/>
    <property type="match status" value="1"/>
</dbReference>
<evidence type="ECO:0000259" key="6">
    <source>
        <dbReference type="Pfam" id="PF08281"/>
    </source>
</evidence>
<keyword evidence="8" id="KW-1185">Reference proteome</keyword>
<proteinExistence type="inferred from homology"/>
<dbReference type="CDD" id="cd06171">
    <property type="entry name" value="Sigma70_r4"/>
    <property type="match status" value="1"/>
</dbReference>
<dbReference type="GO" id="GO:0003677">
    <property type="term" value="F:DNA binding"/>
    <property type="evidence" value="ECO:0007669"/>
    <property type="project" value="InterPro"/>
</dbReference>
<reference evidence="8" key="1">
    <citation type="submission" date="2016-11" db="EMBL/GenBank/DDBJ databases">
        <authorList>
            <person name="Varghese N."/>
            <person name="Submissions S."/>
        </authorList>
    </citation>
    <scope>NUCLEOTIDE SEQUENCE [LARGE SCALE GENOMIC DNA]</scope>
    <source>
        <strain evidence="8">CGMCC 1.2749</strain>
    </source>
</reference>
<dbReference type="AlphaFoldDB" id="A0A1M7PUP7"/>
<dbReference type="GO" id="GO:0006352">
    <property type="term" value="P:DNA-templated transcription initiation"/>
    <property type="evidence" value="ECO:0007669"/>
    <property type="project" value="InterPro"/>
</dbReference>
<evidence type="ECO:0000259" key="5">
    <source>
        <dbReference type="Pfam" id="PF04542"/>
    </source>
</evidence>
<sequence>MDKKETFIAAIKENEGFIFKIASVYTNNTDDKNDLVQEIIYQLWKSFDSFNQKSSLSTWMYRIALNVAIYQLKVSKKRVLTIPIDGQVLDYHENDNSTTEEKWQVFRQQIDNLNLLDKGIVMLYLDNKSYDEIAEIIGISPSNVGTKLSRIKEKLKTQIFKKQ</sequence>
<protein>
    <submittedName>
        <fullName evidence="7">RNA polymerase sigma-70 factor, ECF subfamily</fullName>
    </submittedName>
</protein>
<dbReference type="PANTHER" id="PTHR43133:SF45">
    <property type="entry name" value="RNA POLYMERASE ECF-TYPE SIGMA FACTOR"/>
    <property type="match status" value="1"/>
</dbReference>
<dbReference type="InterPro" id="IPR013249">
    <property type="entry name" value="RNA_pol_sigma70_r4_t2"/>
</dbReference>
<gene>
    <name evidence="7" type="ORF">SAMN05216269_12327</name>
</gene>
<dbReference type="SUPFAM" id="SSF88659">
    <property type="entry name" value="Sigma3 and sigma4 domains of RNA polymerase sigma factors"/>
    <property type="match status" value="1"/>
</dbReference>
<dbReference type="InterPro" id="IPR014284">
    <property type="entry name" value="RNA_pol_sigma-70_dom"/>
</dbReference>
<evidence type="ECO:0000313" key="7">
    <source>
        <dbReference type="EMBL" id="SHN21218.1"/>
    </source>
</evidence>
<dbReference type="STRING" id="178356.SAMN05216269_12327"/>
<keyword evidence="3" id="KW-0731">Sigma factor</keyword>
<dbReference type="Pfam" id="PF04542">
    <property type="entry name" value="Sigma70_r2"/>
    <property type="match status" value="1"/>
</dbReference>
<feature type="domain" description="RNA polymerase sigma factor 70 region 4 type 2" evidence="6">
    <location>
        <begin position="106"/>
        <end position="155"/>
    </location>
</feature>
<dbReference type="GO" id="GO:0016987">
    <property type="term" value="F:sigma factor activity"/>
    <property type="evidence" value="ECO:0007669"/>
    <property type="project" value="UniProtKB-KW"/>
</dbReference>
<dbReference type="PANTHER" id="PTHR43133">
    <property type="entry name" value="RNA POLYMERASE ECF-TYPE SIGMA FACTO"/>
    <property type="match status" value="1"/>
</dbReference>
<evidence type="ECO:0000313" key="8">
    <source>
        <dbReference type="Proteomes" id="UP000184092"/>
    </source>
</evidence>
<dbReference type="InterPro" id="IPR036388">
    <property type="entry name" value="WH-like_DNA-bd_sf"/>
</dbReference>
<dbReference type="InterPro" id="IPR013325">
    <property type="entry name" value="RNA_pol_sigma_r2"/>
</dbReference>
<dbReference type="OrthoDB" id="9780326at2"/>
<keyword evidence="2" id="KW-0805">Transcription regulation</keyword>
<dbReference type="Gene3D" id="1.10.10.10">
    <property type="entry name" value="Winged helix-like DNA-binding domain superfamily/Winged helix DNA-binding domain"/>
    <property type="match status" value="1"/>
</dbReference>
<dbReference type="InterPro" id="IPR007627">
    <property type="entry name" value="RNA_pol_sigma70_r2"/>
</dbReference>
<evidence type="ECO:0000256" key="3">
    <source>
        <dbReference type="ARBA" id="ARBA00023082"/>
    </source>
</evidence>
<keyword evidence="4" id="KW-0804">Transcription</keyword>
<dbReference type="InterPro" id="IPR039425">
    <property type="entry name" value="RNA_pol_sigma-70-like"/>
</dbReference>
<dbReference type="InterPro" id="IPR013324">
    <property type="entry name" value="RNA_pol_sigma_r3/r4-like"/>
</dbReference>
<comment type="similarity">
    <text evidence="1">Belongs to the sigma-70 factor family. ECF subfamily.</text>
</comment>
<accession>A0A1M7PUP7</accession>
<evidence type="ECO:0000256" key="4">
    <source>
        <dbReference type="ARBA" id="ARBA00023163"/>
    </source>
</evidence>